<gene>
    <name evidence="2" type="ORF">GQA70_11015</name>
</gene>
<evidence type="ECO:0000256" key="1">
    <source>
        <dbReference type="SAM" id="MobiDB-lite"/>
    </source>
</evidence>
<dbReference type="EMBL" id="CP047166">
    <property type="protein sequence ID" value="QRF66793.1"/>
    <property type="molecule type" value="Genomic_DNA"/>
</dbReference>
<dbReference type="Proteomes" id="UP000596387">
    <property type="component" value="Chromosome"/>
</dbReference>
<dbReference type="RefSeq" id="WP_023849394.1">
    <property type="nucleotide sequence ID" value="NZ_CP047166.1"/>
</dbReference>
<evidence type="ECO:0000313" key="2">
    <source>
        <dbReference type="EMBL" id="QRF66793.1"/>
    </source>
</evidence>
<feature type="compositionally biased region" description="Basic and acidic residues" evidence="1">
    <location>
        <begin position="48"/>
        <end position="61"/>
    </location>
</feature>
<proteinExistence type="predicted"/>
<feature type="region of interest" description="Disordered" evidence="1">
    <location>
        <begin position="1"/>
        <end position="61"/>
    </location>
</feature>
<sequence>MTKDIHSRPLSEKDRIAEEQTDRFTDDPAAGRKKHPETSDDIAEGMPETDRETLKDETGTK</sequence>
<reference evidence="2 3" key="1">
    <citation type="submission" date="2019-12" db="EMBL/GenBank/DDBJ databases">
        <title>Complete Genome Sequence of a Quorum-Sensing Bacterium,Rhodobacteraceae bacterium C31, Isolated from a marine microalgae symbiotic bacteria.</title>
        <authorList>
            <person name="Zhang Y."/>
        </authorList>
    </citation>
    <scope>NUCLEOTIDE SEQUENCE [LARGE SCALE GENOMIC DNA]</scope>
    <source>
        <strain evidence="2 3">C31</strain>
    </source>
</reference>
<evidence type="ECO:0008006" key="4">
    <source>
        <dbReference type="Google" id="ProtNLM"/>
    </source>
</evidence>
<name>A0ABX7F8R9_9RHOB</name>
<organism evidence="2 3">
    <name type="scientific">Ponticoccus alexandrii</name>
    <dbReference type="NCBI Taxonomy" id="1943633"/>
    <lineage>
        <taxon>Bacteria</taxon>
        <taxon>Pseudomonadati</taxon>
        <taxon>Pseudomonadota</taxon>
        <taxon>Alphaproteobacteria</taxon>
        <taxon>Rhodobacterales</taxon>
        <taxon>Roseobacteraceae</taxon>
        <taxon>Ponticoccus</taxon>
    </lineage>
</organism>
<feature type="compositionally biased region" description="Basic and acidic residues" evidence="1">
    <location>
        <begin position="1"/>
        <end position="30"/>
    </location>
</feature>
<protein>
    <recommendedName>
        <fullName evidence="4">Multidrug transporter</fullName>
    </recommendedName>
</protein>
<keyword evidence="3" id="KW-1185">Reference proteome</keyword>
<evidence type="ECO:0000313" key="3">
    <source>
        <dbReference type="Proteomes" id="UP000596387"/>
    </source>
</evidence>
<accession>A0ABX7F8R9</accession>